<accession>A0ACD1AAP2</accession>
<organism evidence="1 2">
    <name type="scientific">Anoxybacterium hadale</name>
    <dbReference type="NCBI Taxonomy" id="3408580"/>
    <lineage>
        <taxon>Bacteria</taxon>
        <taxon>Bacillati</taxon>
        <taxon>Bacillota</taxon>
        <taxon>Clostridia</taxon>
        <taxon>Peptostreptococcales</taxon>
        <taxon>Anaerovoracaceae</taxon>
        <taxon>Anoxybacterium</taxon>
    </lineage>
</organism>
<evidence type="ECO:0000313" key="1">
    <source>
        <dbReference type="EMBL" id="QOX63547.1"/>
    </source>
</evidence>
<gene>
    <name evidence="1" type="ORF">FRZ06_09380</name>
</gene>
<proteinExistence type="predicted"/>
<protein>
    <submittedName>
        <fullName evidence="1">RNA methyltransferase</fullName>
    </submittedName>
</protein>
<dbReference type="EMBL" id="CP042469">
    <property type="protein sequence ID" value="QOX63547.1"/>
    <property type="molecule type" value="Genomic_DNA"/>
</dbReference>
<keyword evidence="1" id="KW-0489">Methyltransferase</keyword>
<sequence>MNEDDSDRTMECDMNVITSPDNRIYKGASQLKLKKHRDELSQYLIEGTNLIREALAEGGTIKTLILSEDYGRYRDATGNATSAEALAIAKEAEFEAERAGAPIIVLTSQLFRKLSDTETPQGIMAVVEKKKYSEAEFFGSASATNLIVLDRLQDPGNIGTILRTADAAGYMGAILLKGTADIYSPKIVRAAAGSLFRLPVFMTETPEQTIRLLRNYNKKMICTTLDTDHYYYDVNLAQDAAVIIGNEGNGVCNEFIKDSDLQVKIPMEGTIESLNAAVAAGILMYESVRQRHKNVL</sequence>
<keyword evidence="2" id="KW-1185">Reference proteome</keyword>
<dbReference type="Proteomes" id="UP000594014">
    <property type="component" value="Chromosome"/>
</dbReference>
<keyword evidence="1" id="KW-0808">Transferase</keyword>
<evidence type="ECO:0000313" key="2">
    <source>
        <dbReference type="Proteomes" id="UP000594014"/>
    </source>
</evidence>
<reference evidence="1" key="1">
    <citation type="submission" date="2019-08" db="EMBL/GenBank/DDBJ databases">
        <title>Genome sequence of Clostridiales bacterium MT110.</title>
        <authorList>
            <person name="Cao J."/>
        </authorList>
    </citation>
    <scope>NUCLEOTIDE SEQUENCE</scope>
    <source>
        <strain evidence="1">MT110</strain>
    </source>
</reference>
<name>A0ACD1AAP2_9FIRM</name>